<proteinExistence type="predicted"/>
<protein>
    <submittedName>
        <fullName evidence="2">Mating type protein</fullName>
    </submittedName>
</protein>
<organism evidence="2">
    <name type="scientific">Leptographium clavigerum</name>
    <dbReference type="NCBI Taxonomy" id="226899"/>
    <lineage>
        <taxon>Eukaryota</taxon>
        <taxon>Fungi</taxon>
        <taxon>Dikarya</taxon>
        <taxon>Ascomycota</taxon>
        <taxon>Pezizomycotina</taxon>
        <taxon>Sordariomycetes</taxon>
        <taxon>Sordariomycetidae</taxon>
        <taxon>Ophiostomatales</taxon>
        <taxon>Ophiostomataceae</taxon>
        <taxon>Leptographium</taxon>
    </lineage>
</organism>
<reference evidence="2" key="1">
    <citation type="submission" date="2012-07" db="EMBL/GenBank/DDBJ databases">
        <authorList>
            <person name="Tsui C.K.M."/>
            <person name="DiGuistini S."/>
            <person name="Feau N."/>
            <person name="Bohlmann J."/>
            <person name="Hamelin R.C."/>
        </authorList>
    </citation>
    <scope>NUCLEOTIDE SEQUENCE</scope>
    <source>
        <strain evidence="2">M11</strain>
        <strain evidence="1">M6</strain>
    </source>
</reference>
<dbReference type="Pfam" id="PF17043">
    <property type="entry name" value="MAT1-1-2"/>
    <property type="match status" value="1"/>
</dbReference>
<reference evidence="2" key="2">
    <citation type="journal article" date="2013" name="G3 (Bethesda)">
        <title>Unequal Recombination and Evolution of the Mating-Type (MAT) Loci in the Pathogenic Fungus Grosmannia clavigera and Relatives.</title>
        <authorList>
            <person name="Tsui C.K."/>
            <person name="Diguistini S."/>
            <person name="Wang Y."/>
            <person name="Feau N."/>
            <person name="Dhillon B."/>
            <person name="Bohlmann J."/>
            <person name="Hamelin R.C."/>
        </authorList>
    </citation>
    <scope>NUCLEOTIDE SEQUENCE</scope>
    <source>
        <strain evidence="2">M11</strain>
        <strain evidence="1">M6</strain>
    </source>
</reference>
<dbReference type="EMBL" id="JX402943">
    <property type="protein sequence ID" value="AGH03157.1"/>
    <property type="molecule type" value="Genomic_DNA"/>
</dbReference>
<accession>M4PI41</accession>
<dbReference type="InterPro" id="IPR031472">
    <property type="entry name" value="MAT1-1-2/MatA-2/Smr1"/>
</dbReference>
<dbReference type="EMBL" id="JX402944">
    <property type="protein sequence ID" value="AGH03162.1"/>
    <property type="molecule type" value="Genomic_DNA"/>
</dbReference>
<evidence type="ECO:0000313" key="1">
    <source>
        <dbReference type="EMBL" id="AGH03157.1"/>
    </source>
</evidence>
<sequence>MSEDTVHTMKDIVSICEANIGSDSRSSSFARGVLKMILDHKETQERFNSAMEKYFAAGQVYTDFHKGPNTDDIAKGLRCMLDSNRDVSHYLSKAIRVNEKLLSDAAKITAKIRALKVAGDLPGTDDVLKYMSKHAEAYSKNKSALAVLNGRMNSLSDMTAPGEDYGLKPFDDIMLDYNCQVLVWNEEDSDWELADDMHPCRKVPGSAWGKMIYDRSTPGSFFSKRRRNTVEWSNVAPTRRLIEDLHDVYTQALPVQRTLAEERESQRRNRQLAADTGINYPVHDDTNMERELVDYDVEKLVNEPFGRWKHVTTPERLDHLNYRVMELTFGVLPPPEEVQVHDRMKYTIPK</sequence>
<name>M4PI41_9PEZI</name>
<dbReference type="AlphaFoldDB" id="M4PI41"/>
<evidence type="ECO:0000313" key="2">
    <source>
        <dbReference type="EMBL" id="AGH03162.1"/>
    </source>
</evidence>